<reference evidence="3 4" key="1">
    <citation type="submission" date="2020-06" db="EMBL/GenBank/DDBJ databases">
        <title>Genome sequence of Rhizobium sp strain ADMK78.</title>
        <authorList>
            <person name="Rahi P."/>
        </authorList>
    </citation>
    <scope>NUCLEOTIDE SEQUENCE [LARGE SCALE GENOMIC DNA]</scope>
    <source>
        <strain evidence="3 4">ADMK78</strain>
    </source>
</reference>
<organism evidence="3 4">
    <name type="scientific">Peteryoungia desertarenae</name>
    <dbReference type="NCBI Taxonomy" id="1813451"/>
    <lineage>
        <taxon>Bacteria</taxon>
        <taxon>Pseudomonadati</taxon>
        <taxon>Pseudomonadota</taxon>
        <taxon>Alphaproteobacteria</taxon>
        <taxon>Hyphomicrobiales</taxon>
        <taxon>Rhizobiaceae</taxon>
        <taxon>Peteryoungia</taxon>
    </lineage>
</organism>
<protein>
    <submittedName>
        <fullName evidence="3">NTP transferase domain-containing protein</fullName>
    </submittedName>
</protein>
<dbReference type="CDD" id="cd04182">
    <property type="entry name" value="GT_2_like_f"/>
    <property type="match status" value="1"/>
</dbReference>
<dbReference type="InterPro" id="IPR029044">
    <property type="entry name" value="Nucleotide-diphossugar_trans"/>
</dbReference>
<dbReference type="InterPro" id="IPR012184">
    <property type="entry name" value="Bifunc_Mopterin-bd"/>
</dbReference>
<dbReference type="Gene3D" id="3.90.550.10">
    <property type="entry name" value="Spore Coat Polysaccharide Biosynthesis Protein SpsA, Chain A"/>
    <property type="match status" value="1"/>
</dbReference>
<dbReference type="GO" id="GO:0016740">
    <property type="term" value="F:transferase activity"/>
    <property type="evidence" value="ECO:0007669"/>
    <property type="project" value="UniProtKB-KW"/>
</dbReference>
<dbReference type="Proteomes" id="UP000308530">
    <property type="component" value="Chromosome"/>
</dbReference>
<accession>A0ABX6QPW7</accession>
<keyword evidence="1" id="KW-0460">Magnesium</keyword>
<name>A0ABX6QPW7_9HYPH</name>
<dbReference type="InterPro" id="IPR025877">
    <property type="entry name" value="MobA-like_NTP_Trfase"/>
</dbReference>
<evidence type="ECO:0000313" key="3">
    <source>
        <dbReference type="EMBL" id="QLF70654.1"/>
    </source>
</evidence>
<dbReference type="PANTHER" id="PTHR43777:SF1">
    <property type="entry name" value="MOLYBDENUM COFACTOR CYTIDYLYLTRANSFERASE"/>
    <property type="match status" value="1"/>
</dbReference>
<evidence type="ECO:0000313" key="4">
    <source>
        <dbReference type="Proteomes" id="UP000308530"/>
    </source>
</evidence>
<dbReference type="PANTHER" id="PTHR43777">
    <property type="entry name" value="MOLYBDENUM COFACTOR CYTIDYLYLTRANSFERASE"/>
    <property type="match status" value="1"/>
</dbReference>
<dbReference type="PIRSF" id="PIRSF036626">
    <property type="entry name" value="MPTBd_MobAlike"/>
    <property type="match status" value="1"/>
</dbReference>
<evidence type="ECO:0000256" key="1">
    <source>
        <dbReference type="ARBA" id="ARBA00022842"/>
    </source>
</evidence>
<proteinExistence type="predicted"/>
<dbReference type="Pfam" id="PF12804">
    <property type="entry name" value="NTP_transf_3"/>
    <property type="match status" value="1"/>
</dbReference>
<dbReference type="RefSeq" id="WP_138286209.1">
    <property type="nucleotide sequence ID" value="NZ_CP058350.1"/>
</dbReference>
<dbReference type="SUPFAM" id="SSF53218">
    <property type="entry name" value="Molybdenum cofactor biosynthesis proteins"/>
    <property type="match status" value="1"/>
</dbReference>
<keyword evidence="4" id="KW-1185">Reference proteome</keyword>
<dbReference type="SUPFAM" id="SSF53448">
    <property type="entry name" value="Nucleotide-diphospho-sugar transferases"/>
    <property type="match status" value="1"/>
</dbReference>
<evidence type="ECO:0000259" key="2">
    <source>
        <dbReference type="Pfam" id="PF12804"/>
    </source>
</evidence>
<feature type="domain" description="MobA-like NTP transferase" evidence="2">
    <location>
        <begin position="349"/>
        <end position="510"/>
    </location>
</feature>
<sequence length="543" mass="56996">MKFGSFALTDACGVILAHSIQAGETRVGKGKVLGPSDIELLAHHGVSDVIGCRLDGDDLGEDDAAHRLAEAITMSGMRRTPATTGRVNFYATTNGLFRAHRVLVDAFNRVDPAITLACLADYSDVREGDLIATIKIIPLGVSERSVDEARIVLESAIAFELLPYSAHDVHLVATMLPSLKPSVMDKTVQITGRRLAASGSVLASEQRVAHRAEAVAEALQSALVAQGNRPRLLLVFGASAVCDPNDVIPEAIRLAGGVVDQVGLPVDPGNLLVLGHIDDVAVIGAPGCARSPKENGFDWVLRRLLAGETPTAHDLSGLGVGGLLMEIPSRPLPRAVATGAMRKEQIALVVLAAGRASRMGIEDRHKLLAEFDGEPLVRRVVRQASEADLGPVIVVTGHRSKDVGAALDGLSVRLVNNPDYPSGMASSLKSGLASLDEGCGAMMVLLADMPNVLAEDIKKLAEAFKLHQGRAVIRAVADGQRGNPVILPRSTFEALRMIEGDIGARPIIESSGLPVVDIEIGAAARLDVDTPEAVIAAGGVLKD</sequence>
<dbReference type="CDD" id="cd03522">
    <property type="entry name" value="MoeA_like"/>
    <property type="match status" value="1"/>
</dbReference>
<keyword evidence="3" id="KW-0808">Transferase</keyword>
<dbReference type="EMBL" id="CP058350">
    <property type="protein sequence ID" value="QLF70654.1"/>
    <property type="molecule type" value="Genomic_DNA"/>
</dbReference>
<dbReference type="Gene3D" id="3.40.980.10">
    <property type="entry name" value="MoaB/Mog-like domain"/>
    <property type="match status" value="1"/>
</dbReference>
<gene>
    <name evidence="3" type="ORF">FE840_014515</name>
</gene>
<dbReference type="InterPro" id="IPR036425">
    <property type="entry name" value="MoaB/Mog-like_dom_sf"/>
</dbReference>